<gene>
    <name evidence="1" type="ORF">ACFS6H_01085</name>
</gene>
<comment type="caution">
    <text evidence="1">The sequence shown here is derived from an EMBL/GenBank/DDBJ whole genome shotgun (WGS) entry which is preliminary data.</text>
</comment>
<reference evidence="2" key="1">
    <citation type="journal article" date="2019" name="Int. J. Syst. Evol. Microbiol.">
        <title>The Global Catalogue of Microorganisms (GCM) 10K type strain sequencing project: providing services to taxonomists for standard genome sequencing and annotation.</title>
        <authorList>
            <consortium name="The Broad Institute Genomics Platform"/>
            <consortium name="The Broad Institute Genome Sequencing Center for Infectious Disease"/>
            <person name="Wu L."/>
            <person name="Ma J."/>
        </authorList>
    </citation>
    <scope>NUCLEOTIDE SEQUENCE [LARGE SCALE GENOMIC DNA]</scope>
    <source>
        <strain evidence="2">KCTC 23299</strain>
    </source>
</reference>
<evidence type="ECO:0000313" key="1">
    <source>
        <dbReference type="EMBL" id="MFD2918280.1"/>
    </source>
</evidence>
<evidence type="ECO:0000313" key="2">
    <source>
        <dbReference type="Proteomes" id="UP001597511"/>
    </source>
</evidence>
<dbReference type="Proteomes" id="UP001597511">
    <property type="component" value="Unassembled WGS sequence"/>
</dbReference>
<name>A0ABW6A1E1_9BACT</name>
<dbReference type="RefSeq" id="WP_386094124.1">
    <property type="nucleotide sequence ID" value="NZ_JBHUOZ010000001.1"/>
</dbReference>
<accession>A0ABW6A1E1</accession>
<protein>
    <submittedName>
        <fullName evidence="1">Uncharacterized protein</fullName>
    </submittedName>
</protein>
<organism evidence="1 2">
    <name type="scientific">Terrimonas rubra</name>
    <dbReference type="NCBI Taxonomy" id="1035890"/>
    <lineage>
        <taxon>Bacteria</taxon>
        <taxon>Pseudomonadati</taxon>
        <taxon>Bacteroidota</taxon>
        <taxon>Chitinophagia</taxon>
        <taxon>Chitinophagales</taxon>
        <taxon>Chitinophagaceae</taxon>
        <taxon>Terrimonas</taxon>
    </lineage>
</organism>
<sequence length="43" mass="4512">MSSAQAQNLLFTAFGATGRSNYGQPQFPARLQSAGYKAAGIYA</sequence>
<keyword evidence="2" id="KW-1185">Reference proteome</keyword>
<proteinExistence type="predicted"/>
<dbReference type="EMBL" id="JBHUOZ010000001">
    <property type="protein sequence ID" value="MFD2918280.1"/>
    <property type="molecule type" value="Genomic_DNA"/>
</dbReference>